<dbReference type="GO" id="GO:0006364">
    <property type="term" value="P:rRNA processing"/>
    <property type="evidence" value="ECO:0007669"/>
    <property type="project" value="UniProtKB-KW"/>
</dbReference>
<keyword evidence="8" id="KW-1185">Reference proteome</keyword>
<protein>
    <submittedName>
        <fullName evidence="7">Putative small nucleolar ribonucleoprotein complex subunit</fullName>
    </submittedName>
</protein>
<dbReference type="PANTHER" id="PTHR18359">
    <property type="entry name" value="WD-REPEAT PROTEIN-RELATED"/>
    <property type="match status" value="1"/>
</dbReference>
<reference evidence="7 8" key="2">
    <citation type="submission" date="2015-05" db="EMBL/GenBank/DDBJ databases">
        <authorList>
            <person name="Morales-Cruz A."/>
            <person name="Amrine K.C."/>
            <person name="Cantu D."/>
        </authorList>
    </citation>
    <scope>NUCLEOTIDE SEQUENCE [LARGE SCALE GENOMIC DNA]</scope>
    <source>
        <strain evidence="7">UCRPC4</strain>
    </source>
</reference>
<reference evidence="7 8" key="1">
    <citation type="submission" date="2015-05" db="EMBL/GenBank/DDBJ databases">
        <title>Distinctive expansion of gene families associated with plant cell wall degradation and secondary metabolism in the genomes of grapevine trunk pathogens.</title>
        <authorList>
            <person name="Lawrence D.P."/>
            <person name="Travadon R."/>
            <person name="Rolshausen P.E."/>
            <person name="Baumgartner K."/>
        </authorList>
    </citation>
    <scope>NUCLEOTIDE SEQUENCE [LARGE SCALE GENOMIC DNA]</scope>
    <source>
        <strain evidence="7">UCRPC4</strain>
    </source>
</reference>
<dbReference type="InterPro" id="IPR036322">
    <property type="entry name" value="WD40_repeat_dom_sf"/>
</dbReference>
<evidence type="ECO:0000256" key="3">
    <source>
        <dbReference type="ARBA" id="ARBA00022574"/>
    </source>
</evidence>
<evidence type="ECO:0000313" key="7">
    <source>
        <dbReference type="EMBL" id="KKY15159.1"/>
    </source>
</evidence>
<feature type="compositionally biased region" description="Basic and acidic residues" evidence="6">
    <location>
        <begin position="40"/>
        <end position="52"/>
    </location>
</feature>
<feature type="region of interest" description="Disordered" evidence="6">
    <location>
        <begin position="1"/>
        <end position="67"/>
    </location>
</feature>
<dbReference type="OrthoDB" id="1935146at2759"/>
<dbReference type="Proteomes" id="UP000053317">
    <property type="component" value="Unassembled WGS sequence"/>
</dbReference>
<dbReference type="AlphaFoldDB" id="A0A0G2DX01"/>
<evidence type="ECO:0000256" key="6">
    <source>
        <dbReference type="SAM" id="MobiDB-lite"/>
    </source>
</evidence>
<dbReference type="SUPFAM" id="SSF50978">
    <property type="entry name" value="WD40 repeat-like"/>
    <property type="match status" value="1"/>
</dbReference>
<dbReference type="InterPro" id="IPR045161">
    <property type="entry name" value="Utp18"/>
</dbReference>
<feature type="region of interest" description="Disordered" evidence="6">
    <location>
        <begin position="203"/>
        <end position="247"/>
    </location>
</feature>
<name>A0A0G2DX01_PHACM</name>
<keyword evidence="2" id="KW-0698">rRNA processing</keyword>
<feature type="region of interest" description="Disordered" evidence="6">
    <location>
        <begin position="529"/>
        <end position="552"/>
    </location>
</feature>
<dbReference type="GO" id="GO:0032040">
    <property type="term" value="C:small-subunit processome"/>
    <property type="evidence" value="ECO:0007669"/>
    <property type="project" value="TreeGrafter"/>
</dbReference>
<keyword evidence="5" id="KW-0539">Nucleus</keyword>
<sequence>MLGAKVKAKTKQKSSKVSNQHIDRSSEDEGMTNAPTLGNEYHDDFADDRSDYSEEEKDETEKTLEKLVFGDDEGFLQSLKRKSSAKGKELVLAPGAAVEASDVDEEQDLENVDDADLFFLDSGPGTGPSGPNITSSAGQTKDSEKNDQKSSIWWDSDDDRIVVSLASNSRLRKLRDTEADDVVSGRDYIHRLRRQYERLHPRPSWASAEAIKSGHARKRRRRDSAGSDIVSASEPEDENDSEEMSSLQAKPLAELLRSADSLIDTSATSKSSRFKLRPEVVDIHRLKDITSSSPSAITALSFHEKYPILLATAGPASTVFLHHVSPQSLNPNPLLTSLLLKRTPLHTVEFRPSSTTSTSSDLTQIFLSSRRRYMHTWHLSTGLIAKHTRPIYGNKSARATQRTLESFRPSPCGRYIALIGSSRKGGGIINILDASTMQWQCACRADGRGGVADFAWWKDGEGLAVLSKSGEVSEFSINERRIIARWIDEGNVGPTTIVIGGRSGKKGGLLGPDRWVITGSTSGIVNIYDRTTWGHPPPPPSSSTTTPTPSPSCLLSNAFTPSSPTPIRTLENFTTPISTLTLTPDPDSTLLIISSRWKKDALRLIHLPSCTVYRNWPTASTPLGRISSVAVTTWGGSGSGGAVAKNESGKGFWLCVGNEKGRIGMWEIRV</sequence>
<evidence type="ECO:0000256" key="4">
    <source>
        <dbReference type="ARBA" id="ARBA00022737"/>
    </source>
</evidence>
<gene>
    <name evidence="7" type="ORF">UCRPC4_g06449</name>
</gene>
<comment type="caution">
    <text evidence="7">The sequence shown here is derived from an EMBL/GenBank/DDBJ whole genome shotgun (WGS) entry which is preliminary data.</text>
</comment>
<dbReference type="Gene3D" id="2.130.10.10">
    <property type="entry name" value="YVTN repeat-like/Quinoprotein amine dehydrogenase"/>
    <property type="match status" value="1"/>
</dbReference>
<keyword evidence="3" id="KW-0853">WD repeat</keyword>
<organism evidence="7 8">
    <name type="scientific">Phaeomoniella chlamydospora</name>
    <name type="common">Phaeoacremonium chlamydosporum</name>
    <dbReference type="NCBI Taxonomy" id="158046"/>
    <lineage>
        <taxon>Eukaryota</taxon>
        <taxon>Fungi</taxon>
        <taxon>Dikarya</taxon>
        <taxon>Ascomycota</taxon>
        <taxon>Pezizomycotina</taxon>
        <taxon>Eurotiomycetes</taxon>
        <taxon>Chaetothyriomycetidae</taxon>
        <taxon>Phaeomoniellales</taxon>
        <taxon>Phaeomoniellaceae</taxon>
        <taxon>Phaeomoniella</taxon>
    </lineage>
</organism>
<keyword evidence="4" id="KW-0677">Repeat</keyword>
<comment type="subcellular location">
    <subcellularLocation>
        <location evidence="1">Nucleus</location>
        <location evidence="1">Nucleolus</location>
    </subcellularLocation>
</comment>
<feature type="compositionally biased region" description="Acidic residues" evidence="6">
    <location>
        <begin position="234"/>
        <end position="243"/>
    </location>
</feature>
<keyword evidence="7" id="KW-0687">Ribonucleoprotein</keyword>
<evidence type="ECO:0000256" key="2">
    <source>
        <dbReference type="ARBA" id="ARBA00022552"/>
    </source>
</evidence>
<feature type="region of interest" description="Disordered" evidence="6">
    <location>
        <begin position="117"/>
        <end position="151"/>
    </location>
</feature>
<evidence type="ECO:0000313" key="8">
    <source>
        <dbReference type="Proteomes" id="UP000053317"/>
    </source>
</evidence>
<feature type="compositionally biased region" description="Basic residues" evidence="6">
    <location>
        <begin position="1"/>
        <end position="14"/>
    </location>
</feature>
<accession>A0A0G2DX01</accession>
<dbReference type="PANTHER" id="PTHR18359:SF0">
    <property type="entry name" value="U3 SMALL NUCLEOLAR RNA-ASSOCIATED PROTEIN 18 HOMOLOG"/>
    <property type="match status" value="1"/>
</dbReference>
<dbReference type="EMBL" id="LCWF01000195">
    <property type="protein sequence ID" value="KKY15159.1"/>
    <property type="molecule type" value="Genomic_DNA"/>
</dbReference>
<dbReference type="InterPro" id="IPR015943">
    <property type="entry name" value="WD40/YVTN_repeat-like_dom_sf"/>
</dbReference>
<feature type="compositionally biased region" description="Polar residues" evidence="6">
    <location>
        <begin position="129"/>
        <end position="140"/>
    </location>
</feature>
<evidence type="ECO:0000256" key="5">
    <source>
        <dbReference type="ARBA" id="ARBA00023242"/>
    </source>
</evidence>
<dbReference type="GO" id="GO:0034388">
    <property type="term" value="C:Pwp2p-containing subcomplex of 90S preribosome"/>
    <property type="evidence" value="ECO:0007669"/>
    <property type="project" value="TreeGrafter"/>
</dbReference>
<evidence type="ECO:0000256" key="1">
    <source>
        <dbReference type="ARBA" id="ARBA00004604"/>
    </source>
</evidence>
<proteinExistence type="predicted"/>